<keyword evidence="5 11" id="KW-0812">Transmembrane</keyword>
<dbReference type="EC" id="2.4.1.-" evidence="11"/>
<evidence type="ECO:0000256" key="4">
    <source>
        <dbReference type="ARBA" id="ARBA00022679"/>
    </source>
</evidence>
<reference evidence="12" key="1">
    <citation type="journal article" date="2023" name="G3 (Bethesda)">
        <title>Whole genome assemblies of Zophobas morio and Tenebrio molitor.</title>
        <authorList>
            <person name="Kaur S."/>
            <person name="Stinson S.A."/>
            <person name="diCenzo G.C."/>
        </authorList>
    </citation>
    <scope>NUCLEOTIDE SEQUENCE</scope>
    <source>
        <strain evidence="12">QUZm001</strain>
    </source>
</reference>
<sequence length="374" mass="43309">MAEAPVSQWTACGGQNTQKRNAHCCLKMLDKRLWPNVIYSVILFVVCVTVWQITTESEPLSTVAVYSLYSSNSSTYSYPVNTLPFDDYHQLINLRNFTFTMLTFPCNDSNPLLLTLVHSDPRNFDTRRAIRETWGRNSPQVKTLFVTGLVKNSTLKVKIDKESEEFGDLIQGSFLDAYRNMTYKHVMVFKYAIYHCPQAKYILKTDDDVFVNMPLMINFLTSDLSPFGGSRMIFCTLRRKSLVVRSWRSKWRVSFKEYPAKTYPPYCPGWAILYSPDVVFELYKEAQKADYFWIDDVHITGTLVSKIHVTHFNIDSLVLTDWAMSRAINYPAWFNQAFLYGAPNVKDSDIKALWDYVQKHANHASLLRKNYLDG</sequence>
<dbReference type="FunFam" id="3.90.550.50:FF:000001">
    <property type="entry name" value="Hexosyltransferase"/>
    <property type="match status" value="1"/>
</dbReference>
<evidence type="ECO:0000256" key="7">
    <source>
        <dbReference type="ARBA" id="ARBA00022989"/>
    </source>
</evidence>
<evidence type="ECO:0000256" key="11">
    <source>
        <dbReference type="RuleBase" id="RU363063"/>
    </source>
</evidence>
<keyword evidence="3 11" id="KW-0328">Glycosyltransferase</keyword>
<evidence type="ECO:0000313" key="13">
    <source>
        <dbReference type="Proteomes" id="UP001168821"/>
    </source>
</evidence>
<proteinExistence type="inferred from homology"/>
<keyword evidence="6 11" id="KW-0735">Signal-anchor</keyword>
<keyword evidence="8 11" id="KW-0333">Golgi apparatus</keyword>
<dbReference type="Gene3D" id="3.90.550.50">
    <property type="match status" value="1"/>
</dbReference>
<evidence type="ECO:0000256" key="8">
    <source>
        <dbReference type="ARBA" id="ARBA00023034"/>
    </source>
</evidence>
<dbReference type="InterPro" id="IPR002659">
    <property type="entry name" value="Glyco_trans_31"/>
</dbReference>
<protein>
    <recommendedName>
        <fullName evidence="11">Hexosyltransferase</fullName>
        <ecNumber evidence="11">2.4.1.-</ecNumber>
    </recommendedName>
</protein>
<name>A0AA38ISR4_9CUCU</name>
<comment type="caution">
    <text evidence="12">The sequence shown here is derived from an EMBL/GenBank/DDBJ whole genome shotgun (WGS) entry which is preliminary data.</text>
</comment>
<comment type="subcellular location">
    <subcellularLocation>
        <location evidence="1 11">Golgi apparatus membrane</location>
        <topology evidence="1 11">Single-pass type II membrane protein</topology>
    </subcellularLocation>
</comment>
<accession>A0AA38ISR4</accession>
<dbReference type="AlphaFoldDB" id="A0AA38ISR4"/>
<dbReference type="PANTHER" id="PTHR11214">
    <property type="entry name" value="BETA-1,3-N-ACETYLGLUCOSAMINYLTRANSFERASE"/>
    <property type="match status" value="1"/>
</dbReference>
<evidence type="ECO:0000313" key="12">
    <source>
        <dbReference type="EMBL" id="KAJ3660916.1"/>
    </source>
</evidence>
<dbReference type="GO" id="GO:0000139">
    <property type="term" value="C:Golgi membrane"/>
    <property type="evidence" value="ECO:0007669"/>
    <property type="project" value="UniProtKB-SubCell"/>
</dbReference>
<keyword evidence="10" id="KW-0325">Glycoprotein</keyword>
<evidence type="ECO:0000256" key="3">
    <source>
        <dbReference type="ARBA" id="ARBA00022676"/>
    </source>
</evidence>
<evidence type="ECO:0000256" key="5">
    <source>
        <dbReference type="ARBA" id="ARBA00022692"/>
    </source>
</evidence>
<gene>
    <name evidence="12" type="ORF">Zmor_005343</name>
</gene>
<keyword evidence="13" id="KW-1185">Reference proteome</keyword>
<evidence type="ECO:0000256" key="1">
    <source>
        <dbReference type="ARBA" id="ARBA00004323"/>
    </source>
</evidence>
<feature type="transmembrane region" description="Helical" evidence="11">
    <location>
        <begin position="37"/>
        <end position="54"/>
    </location>
</feature>
<evidence type="ECO:0000256" key="10">
    <source>
        <dbReference type="ARBA" id="ARBA00023180"/>
    </source>
</evidence>
<dbReference type="Pfam" id="PF01762">
    <property type="entry name" value="Galactosyl_T"/>
    <property type="match status" value="1"/>
</dbReference>
<comment type="similarity">
    <text evidence="2 11">Belongs to the glycosyltransferase 31 family.</text>
</comment>
<dbReference type="GO" id="GO:0016758">
    <property type="term" value="F:hexosyltransferase activity"/>
    <property type="evidence" value="ECO:0007669"/>
    <property type="project" value="InterPro"/>
</dbReference>
<keyword evidence="4" id="KW-0808">Transferase</keyword>
<dbReference type="GO" id="GO:0006493">
    <property type="term" value="P:protein O-linked glycosylation"/>
    <property type="evidence" value="ECO:0007669"/>
    <property type="project" value="TreeGrafter"/>
</dbReference>
<dbReference type="Proteomes" id="UP001168821">
    <property type="component" value="Unassembled WGS sequence"/>
</dbReference>
<evidence type="ECO:0000256" key="6">
    <source>
        <dbReference type="ARBA" id="ARBA00022968"/>
    </source>
</evidence>
<keyword evidence="7 11" id="KW-1133">Transmembrane helix</keyword>
<keyword evidence="9 11" id="KW-0472">Membrane</keyword>
<organism evidence="12 13">
    <name type="scientific">Zophobas morio</name>
    <dbReference type="NCBI Taxonomy" id="2755281"/>
    <lineage>
        <taxon>Eukaryota</taxon>
        <taxon>Metazoa</taxon>
        <taxon>Ecdysozoa</taxon>
        <taxon>Arthropoda</taxon>
        <taxon>Hexapoda</taxon>
        <taxon>Insecta</taxon>
        <taxon>Pterygota</taxon>
        <taxon>Neoptera</taxon>
        <taxon>Endopterygota</taxon>
        <taxon>Coleoptera</taxon>
        <taxon>Polyphaga</taxon>
        <taxon>Cucujiformia</taxon>
        <taxon>Tenebrionidae</taxon>
        <taxon>Zophobas</taxon>
    </lineage>
</organism>
<dbReference type="PANTHER" id="PTHR11214:SF376">
    <property type="entry name" value="HEXOSYLTRANSFERASE"/>
    <property type="match status" value="1"/>
</dbReference>
<evidence type="ECO:0000256" key="9">
    <source>
        <dbReference type="ARBA" id="ARBA00023136"/>
    </source>
</evidence>
<evidence type="ECO:0000256" key="2">
    <source>
        <dbReference type="ARBA" id="ARBA00008661"/>
    </source>
</evidence>
<dbReference type="EMBL" id="JALNTZ010000002">
    <property type="protein sequence ID" value="KAJ3660916.1"/>
    <property type="molecule type" value="Genomic_DNA"/>
</dbReference>